<dbReference type="Pfam" id="PF00078">
    <property type="entry name" value="RVT_1"/>
    <property type="match status" value="1"/>
</dbReference>
<organism evidence="16">
    <name type="scientific">Zea mays</name>
    <name type="common">Maize</name>
    <dbReference type="NCBI Taxonomy" id="4577"/>
    <lineage>
        <taxon>Eukaryota</taxon>
        <taxon>Viridiplantae</taxon>
        <taxon>Streptophyta</taxon>
        <taxon>Embryophyta</taxon>
        <taxon>Tracheophyta</taxon>
        <taxon>Spermatophyta</taxon>
        <taxon>Magnoliopsida</taxon>
        <taxon>Liliopsida</taxon>
        <taxon>Poales</taxon>
        <taxon>Poaceae</taxon>
        <taxon>PACMAD clade</taxon>
        <taxon>Panicoideae</taxon>
        <taxon>Andropogonodae</taxon>
        <taxon>Andropogoneae</taxon>
        <taxon>Tripsacinae</taxon>
        <taxon>Zea</taxon>
    </lineage>
</organism>
<keyword evidence="3" id="KW-0813">Transport</keyword>
<feature type="compositionally biased region" description="Polar residues" evidence="14">
    <location>
        <begin position="978"/>
        <end position="989"/>
    </location>
</feature>
<proteinExistence type="inferred from homology"/>
<keyword evidence="7" id="KW-0811">Translocation</keyword>
<evidence type="ECO:0000256" key="13">
    <source>
        <dbReference type="ARBA" id="ARBA00064754"/>
    </source>
</evidence>
<dbReference type="InParanoid" id="A0A1D6MNI0"/>
<dbReference type="CDD" id="cd01650">
    <property type="entry name" value="RT_nLTR_like"/>
    <property type="match status" value="1"/>
</dbReference>
<evidence type="ECO:0000256" key="12">
    <source>
        <dbReference type="ARBA" id="ARBA00053920"/>
    </source>
</evidence>
<dbReference type="InterPro" id="IPR036388">
    <property type="entry name" value="WH-like_DNA-bd_sf"/>
</dbReference>
<keyword evidence="9" id="KW-0576">Peroxisome</keyword>
<dbReference type="Pfam" id="PF13966">
    <property type="entry name" value="zf-RVT"/>
    <property type="match status" value="1"/>
</dbReference>
<dbReference type="Gene3D" id="1.10.10.10">
    <property type="entry name" value="Winged helix-like DNA-binding domain superfamily/Winged helix DNA-binding domain"/>
    <property type="match status" value="1"/>
</dbReference>
<dbReference type="PROSITE" id="PS50878">
    <property type="entry name" value="RT_POL"/>
    <property type="match status" value="1"/>
</dbReference>
<accession>A0A1D6MNI0</accession>
<evidence type="ECO:0000256" key="3">
    <source>
        <dbReference type="ARBA" id="ARBA00022448"/>
    </source>
</evidence>
<dbReference type="OrthoDB" id="441517at2759"/>
<feature type="domain" description="Reverse transcriptase" evidence="15">
    <location>
        <begin position="251"/>
        <end position="527"/>
    </location>
</feature>
<evidence type="ECO:0000256" key="4">
    <source>
        <dbReference type="ARBA" id="ARBA00022692"/>
    </source>
</evidence>
<evidence type="ECO:0000256" key="14">
    <source>
        <dbReference type="SAM" id="MobiDB-lite"/>
    </source>
</evidence>
<feature type="region of interest" description="Disordered" evidence="14">
    <location>
        <begin position="1029"/>
        <end position="1100"/>
    </location>
</feature>
<gene>
    <name evidence="16" type="ORF">ZEAMMB73_Zm00001d040162</name>
</gene>
<evidence type="ECO:0000256" key="10">
    <source>
        <dbReference type="ARBA" id="ARBA00029502"/>
    </source>
</evidence>
<evidence type="ECO:0000256" key="6">
    <source>
        <dbReference type="ARBA" id="ARBA00022989"/>
    </source>
</evidence>
<evidence type="ECO:0000256" key="8">
    <source>
        <dbReference type="ARBA" id="ARBA00023136"/>
    </source>
</evidence>
<evidence type="ECO:0000259" key="15">
    <source>
        <dbReference type="PROSITE" id="PS50878"/>
    </source>
</evidence>
<dbReference type="IntAct" id="A0A1D6MNI0">
    <property type="interactions" value="1"/>
</dbReference>
<sequence>MAEKSPSSAPQGGSGGNESFDNLVIQAPQLMREDYIQNAVKFLSHPKVKGSPVFHRRSFLEKKGLTSEEIDEAFCRVPDPKPNGTDAVAAGRQQANNPSQSVVLQPYTEVQPQAATASATAGPIVPHTKAQLSWVNTLLGAGLFLGLGASAAITLKKLVIPSLKSWTRRVVAEGDENAKSEHTSKLCEEIREAIKVSASAFSDIAKINQEVLASKDEDRKVLMKLTEAFESQENVFKSLSETLNRIRENQLSDCNFRNFGLLNSALITLLPKLEGAALVKDFRPISLIHSFAKLVTKMMANRLAGHLGAMVSPNQTAFIKKRFILDNFILVQRTARYLHQQRQARILFKLDISKAFDSVSWPFLIEVLRKMGFGQIWCDVVCGLLASSSTRILLNGVPGEIISHQRGLRQGDPLSPLLFILVMDVLNLLIQKASDEGLLQQLSSGTLHHRLSLYADDAVVFLRPVASDISLVLEILRLFGEASGLKTNVLKSSVFPIRCTEDDLMRVQASLPCPISDFPCQYLGLPLSLGKLSKAQLQALVDKAASVLPGWKADLMTKAGRAVYVQFVLTAKMIYAAMALDLPIWTIKAIDKIRRGFLWKGRKQANGGHCLVAWGKVTRPKVLGGLGITDLWLLSVALRARWPWLQRTDHSKPWSVLPVQACGAVEALINVAVVSQLGDGQDILFWKDRWLNGRRISEVAPEVLEHVPKCVVSKRLVKDALTNLNWVADIRGALSVRALAQVLDLCDLLEGLVLQPGIPDKHSWKFSASGDYSSSSAYQVLLLGAVEFRPAERIWKTWAPRKCKFFMWLVVHDRCWTADRLAKRGMDHPVCCPLCDQADETINHLLVECSFAKQFWFLFLRSGDFQVLCPSTGDGCFDSWWEKSAEVVGKPLSGGFNSLVILGPIDYQGRAFQQTNMYATPPNNSFDTGRNSFMPLAAESSYGPFPGSYSEQRVQRPGGYGFQQQTSSDRLNVVGPRSSYQGGSSNHHAGSNAMDDPAAVAAELQRRWVPPQPPGVIMPEAAAAIRQARSVPRQLPSGDGRLGADVPRQPEPAIAMATTEHVNVAPEAPGGELPSDGGGAMTADASNGGGSGEQQEQEAS</sequence>
<dbReference type="InterPro" id="IPR025655">
    <property type="entry name" value="PEX14"/>
</dbReference>
<name>A0A1D6MNI0_MAIZE</name>
<feature type="region of interest" description="Disordered" evidence="14">
    <location>
        <begin position="947"/>
        <end position="993"/>
    </location>
</feature>
<dbReference type="EMBL" id="CM007649">
    <property type="protein sequence ID" value="ONM30680.1"/>
    <property type="molecule type" value="Genomic_DNA"/>
</dbReference>
<dbReference type="Pfam" id="PF23020">
    <property type="entry name" value="PEX14-like_2nd"/>
    <property type="match status" value="1"/>
</dbReference>
<keyword evidence="8" id="KW-0472">Membrane</keyword>
<dbReference type="STRING" id="4577.A0A1D6MNI0"/>
<keyword evidence="5" id="KW-0653">Protein transport</keyword>
<reference evidence="16" key="1">
    <citation type="submission" date="2015-12" db="EMBL/GenBank/DDBJ databases">
        <title>Update maize B73 reference genome by single molecule sequencing technologies.</title>
        <authorList>
            <consortium name="Maize Genome Sequencing Project"/>
            <person name="Ware D."/>
        </authorList>
    </citation>
    <scope>NUCLEOTIDE SEQUENCE [LARGE SCALE GENOMIC DNA]</scope>
    <source>
        <tissue evidence="16">Seedling</tissue>
    </source>
</reference>
<dbReference type="InterPro" id="IPR026960">
    <property type="entry name" value="RVT-Znf"/>
</dbReference>
<dbReference type="GO" id="GO:0005778">
    <property type="term" value="C:peroxisomal membrane"/>
    <property type="evidence" value="ECO:0007669"/>
    <property type="project" value="UniProtKB-SubCell"/>
</dbReference>
<comment type="subunit">
    <text evidence="13">Interacts with PEX13; forming the PEX13-PEX14 docking complex. Interacts with PEX5 (via WxxxF/Y motifs).</text>
</comment>
<dbReference type="Pfam" id="PF04695">
    <property type="entry name" value="Pex14_N"/>
    <property type="match status" value="1"/>
</dbReference>
<comment type="similarity">
    <text evidence="2">Belongs to the peroxin-14 family.</text>
</comment>
<evidence type="ECO:0000256" key="2">
    <source>
        <dbReference type="ARBA" id="ARBA00005443"/>
    </source>
</evidence>
<evidence type="ECO:0000256" key="5">
    <source>
        <dbReference type="ARBA" id="ARBA00022927"/>
    </source>
</evidence>
<dbReference type="InterPro" id="IPR000477">
    <property type="entry name" value="RT_dom"/>
</dbReference>
<feature type="region of interest" description="Disordered" evidence="14">
    <location>
        <begin position="1"/>
        <end position="20"/>
    </location>
</feature>
<dbReference type="PANTHER" id="PTHR23058:SF14">
    <property type="entry name" value="PEROXISOMAL MEMBRANE PROTEIN PEX14"/>
    <property type="match status" value="1"/>
</dbReference>
<dbReference type="InterPro" id="IPR054154">
    <property type="entry name" value="PEX14-like_M_plants"/>
</dbReference>
<dbReference type="InterPro" id="IPR006785">
    <property type="entry name" value="Pex14_N"/>
</dbReference>
<protein>
    <recommendedName>
        <fullName evidence="10">Peroxisomal membrane protein PEX14</fullName>
    </recommendedName>
    <alternativeName>
        <fullName evidence="11">Peroxin-14</fullName>
    </alternativeName>
</protein>
<dbReference type="FunFam" id="1.10.10.10:FF:000217">
    <property type="entry name" value="Peroxisomal membrane protein PEX14"/>
    <property type="match status" value="1"/>
</dbReference>
<dbReference type="PANTHER" id="PTHR23058">
    <property type="entry name" value="PEROXISOMAL MEMBRANE PROTEIN PEX14"/>
    <property type="match status" value="1"/>
</dbReference>
<evidence type="ECO:0000256" key="7">
    <source>
        <dbReference type="ARBA" id="ARBA00023010"/>
    </source>
</evidence>
<evidence type="ECO:0000313" key="16">
    <source>
        <dbReference type="EMBL" id="ONM30680.1"/>
    </source>
</evidence>
<evidence type="ECO:0000256" key="1">
    <source>
        <dbReference type="ARBA" id="ARBA00004549"/>
    </source>
</evidence>
<keyword evidence="4" id="KW-0812">Transmembrane</keyword>
<dbReference type="InterPro" id="IPR043502">
    <property type="entry name" value="DNA/RNA_pol_sf"/>
</dbReference>
<dbReference type="SUPFAM" id="SSF56672">
    <property type="entry name" value="DNA/RNA polymerases"/>
    <property type="match status" value="1"/>
</dbReference>
<dbReference type="ExpressionAtlas" id="A0A1D6MNI0">
    <property type="expression patterns" value="baseline and differential"/>
</dbReference>
<evidence type="ECO:0000256" key="9">
    <source>
        <dbReference type="ARBA" id="ARBA00023140"/>
    </source>
</evidence>
<keyword evidence="6" id="KW-1133">Transmembrane helix</keyword>
<dbReference type="FunCoup" id="A0A1D6MNI0">
    <property type="interactions" value="571"/>
</dbReference>
<dbReference type="AlphaFoldDB" id="A0A1D6MNI0"/>
<dbReference type="GO" id="GO:0016560">
    <property type="term" value="P:protein import into peroxisome matrix, docking"/>
    <property type="evidence" value="ECO:0007669"/>
    <property type="project" value="InterPro"/>
</dbReference>
<evidence type="ECO:0000256" key="11">
    <source>
        <dbReference type="ARBA" id="ARBA00029691"/>
    </source>
</evidence>
<comment type="subcellular location">
    <subcellularLocation>
        <location evidence="1">Peroxisome membrane</location>
        <topology evidence="1">Single-pass membrane protein</topology>
    </subcellularLocation>
</comment>
<comment type="function">
    <text evidence="12">Component of the PEX13-PEX14 docking complex, a translocon channel that specifically mediates the import of peroxisomal cargo proteins bound to PEX5 receptor. The PEX13-PEX14 docking complex forms a large import pore which can be opened to a diameter of about 9 nm. Mechanistically, PEX5 receptor along with cargo proteins associates with the PEX14 subunit of the PEX13-PEX14 docking complex in the cytosol, leading to the insertion of the receptor into the organelle membrane with the concomitant translocation of the cargo into the peroxisome matrix.</text>
</comment>
<feature type="compositionally biased region" description="Low complexity" evidence="14">
    <location>
        <begin position="1"/>
        <end position="11"/>
    </location>
</feature>